<name>A0AAP0ENJ8_9MAGN</name>
<dbReference type="AlphaFoldDB" id="A0AAP0ENJ8"/>
<keyword evidence="2" id="KW-1185">Reference proteome</keyword>
<evidence type="ECO:0000313" key="2">
    <source>
        <dbReference type="Proteomes" id="UP001417504"/>
    </source>
</evidence>
<protein>
    <submittedName>
        <fullName evidence="1">Uncharacterized protein</fullName>
    </submittedName>
</protein>
<organism evidence="1 2">
    <name type="scientific">Stephania japonica</name>
    <dbReference type="NCBI Taxonomy" id="461633"/>
    <lineage>
        <taxon>Eukaryota</taxon>
        <taxon>Viridiplantae</taxon>
        <taxon>Streptophyta</taxon>
        <taxon>Embryophyta</taxon>
        <taxon>Tracheophyta</taxon>
        <taxon>Spermatophyta</taxon>
        <taxon>Magnoliopsida</taxon>
        <taxon>Ranunculales</taxon>
        <taxon>Menispermaceae</taxon>
        <taxon>Menispermoideae</taxon>
        <taxon>Cissampelideae</taxon>
        <taxon>Stephania</taxon>
    </lineage>
</organism>
<sequence>MRIFGASTPDRDQPFVCGFLIKDARLNVFKEWIITKQGRHGVVLVKIGWKAVRARGPA</sequence>
<gene>
    <name evidence="1" type="ORF">Sjap_022033</name>
</gene>
<dbReference type="EMBL" id="JBBNAE010000009">
    <property type="protein sequence ID" value="KAK9096536.1"/>
    <property type="molecule type" value="Genomic_DNA"/>
</dbReference>
<evidence type="ECO:0000313" key="1">
    <source>
        <dbReference type="EMBL" id="KAK9096536.1"/>
    </source>
</evidence>
<dbReference type="Proteomes" id="UP001417504">
    <property type="component" value="Unassembled WGS sequence"/>
</dbReference>
<proteinExistence type="predicted"/>
<reference evidence="1 2" key="1">
    <citation type="submission" date="2024-01" db="EMBL/GenBank/DDBJ databases">
        <title>Genome assemblies of Stephania.</title>
        <authorList>
            <person name="Yang L."/>
        </authorList>
    </citation>
    <scope>NUCLEOTIDE SEQUENCE [LARGE SCALE GENOMIC DNA]</scope>
    <source>
        <strain evidence="1">QJT</strain>
        <tissue evidence="1">Leaf</tissue>
    </source>
</reference>
<comment type="caution">
    <text evidence="1">The sequence shown here is derived from an EMBL/GenBank/DDBJ whole genome shotgun (WGS) entry which is preliminary data.</text>
</comment>
<accession>A0AAP0ENJ8</accession>